<keyword evidence="2" id="KW-1185">Reference proteome</keyword>
<accession>A0A7W7FIR5</accession>
<dbReference type="RefSeq" id="WP_184220914.1">
    <property type="nucleotide sequence ID" value="NZ_JACHMD010000001.1"/>
</dbReference>
<protein>
    <submittedName>
        <fullName evidence="1">Heme-degrading monooxygenase HmoA</fullName>
    </submittedName>
</protein>
<evidence type="ECO:0000313" key="1">
    <source>
        <dbReference type="EMBL" id="MBB4666620.1"/>
    </source>
</evidence>
<dbReference type="GO" id="GO:0004497">
    <property type="term" value="F:monooxygenase activity"/>
    <property type="evidence" value="ECO:0007669"/>
    <property type="project" value="UniProtKB-KW"/>
</dbReference>
<proteinExistence type="predicted"/>
<dbReference type="EMBL" id="JACHMD010000001">
    <property type="protein sequence ID" value="MBB4666620.1"/>
    <property type="molecule type" value="Genomic_DNA"/>
</dbReference>
<keyword evidence="1" id="KW-0503">Monooxygenase</keyword>
<dbReference type="AlphaFoldDB" id="A0A7W7FIR5"/>
<organism evidence="1 2">
    <name type="scientific">Microbacterium marinum</name>
    <dbReference type="NCBI Taxonomy" id="421115"/>
    <lineage>
        <taxon>Bacteria</taxon>
        <taxon>Bacillati</taxon>
        <taxon>Actinomycetota</taxon>
        <taxon>Actinomycetes</taxon>
        <taxon>Micrococcales</taxon>
        <taxon>Microbacteriaceae</taxon>
        <taxon>Microbacterium</taxon>
    </lineage>
</organism>
<gene>
    <name evidence="1" type="ORF">BKA24_001329</name>
</gene>
<keyword evidence="1" id="KW-0560">Oxidoreductase</keyword>
<evidence type="ECO:0000313" key="2">
    <source>
        <dbReference type="Proteomes" id="UP000573729"/>
    </source>
</evidence>
<reference evidence="1 2" key="1">
    <citation type="submission" date="2020-08" db="EMBL/GenBank/DDBJ databases">
        <title>Sequencing the genomes of 1000 actinobacteria strains.</title>
        <authorList>
            <person name="Klenk H.-P."/>
        </authorList>
    </citation>
    <scope>NUCLEOTIDE SEQUENCE [LARGE SCALE GENOMIC DNA]</scope>
    <source>
        <strain evidence="1 2">DSM 24947</strain>
    </source>
</reference>
<dbReference type="Proteomes" id="UP000573729">
    <property type="component" value="Unassembled WGS sequence"/>
</dbReference>
<comment type="caution">
    <text evidence="1">The sequence shown here is derived from an EMBL/GenBank/DDBJ whole genome shotgun (WGS) entry which is preliminary data.</text>
</comment>
<sequence>MAGGEIVRRTEITTVSRWESRDAIAAFAGSDIDAAVFYPEDDRFLLEREERVRHYRHHG</sequence>
<name>A0A7W7FIR5_9MICO</name>